<name>A0A8S9NWX1_BRACR</name>
<evidence type="ECO:0000313" key="2">
    <source>
        <dbReference type="Proteomes" id="UP000712600"/>
    </source>
</evidence>
<protein>
    <submittedName>
        <fullName evidence="1">Uncharacterized protein</fullName>
    </submittedName>
</protein>
<organism evidence="1 2">
    <name type="scientific">Brassica cretica</name>
    <name type="common">Mustard</name>
    <dbReference type="NCBI Taxonomy" id="69181"/>
    <lineage>
        <taxon>Eukaryota</taxon>
        <taxon>Viridiplantae</taxon>
        <taxon>Streptophyta</taxon>
        <taxon>Embryophyta</taxon>
        <taxon>Tracheophyta</taxon>
        <taxon>Spermatophyta</taxon>
        <taxon>Magnoliopsida</taxon>
        <taxon>eudicotyledons</taxon>
        <taxon>Gunneridae</taxon>
        <taxon>Pentapetalae</taxon>
        <taxon>rosids</taxon>
        <taxon>malvids</taxon>
        <taxon>Brassicales</taxon>
        <taxon>Brassicaceae</taxon>
        <taxon>Brassiceae</taxon>
        <taxon>Brassica</taxon>
    </lineage>
</organism>
<evidence type="ECO:0000313" key="1">
    <source>
        <dbReference type="EMBL" id="KAF3507180.1"/>
    </source>
</evidence>
<gene>
    <name evidence="1" type="ORF">F2Q69_00009833</name>
</gene>
<comment type="caution">
    <text evidence="1">The sequence shown here is derived from an EMBL/GenBank/DDBJ whole genome shotgun (WGS) entry which is preliminary data.</text>
</comment>
<sequence length="119" mass="13063">MVCRKARTFEVETMNSACSPCRQAPESFKGVRKRFGETVTGETKNAATLNAKTRAVMFFGWIRTSKNLRLTRARIKPVSSLETALTSSSSSDVVVSCLASPILSEFRSLLEIVEDGKPS</sequence>
<reference evidence="1" key="1">
    <citation type="submission" date="2019-12" db="EMBL/GenBank/DDBJ databases">
        <title>Genome sequencing and annotation of Brassica cretica.</title>
        <authorList>
            <person name="Studholme D.J."/>
            <person name="Sarris P."/>
        </authorList>
    </citation>
    <scope>NUCLEOTIDE SEQUENCE</scope>
    <source>
        <strain evidence="1">PFS-109/04</strain>
        <tissue evidence="1">Leaf</tissue>
    </source>
</reference>
<dbReference type="EMBL" id="QGKX02001521">
    <property type="protein sequence ID" value="KAF3507180.1"/>
    <property type="molecule type" value="Genomic_DNA"/>
</dbReference>
<dbReference type="AlphaFoldDB" id="A0A8S9NWX1"/>
<dbReference type="Proteomes" id="UP000712600">
    <property type="component" value="Unassembled WGS sequence"/>
</dbReference>
<proteinExistence type="predicted"/>
<accession>A0A8S9NWX1</accession>